<dbReference type="InterPro" id="IPR036922">
    <property type="entry name" value="Rieske_2Fe-2S_sf"/>
</dbReference>
<feature type="domain" description="Rieske" evidence="6">
    <location>
        <begin position="74"/>
        <end position="164"/>
    </location>
</feature>
<protein>
    <submittedName>
        <fullName evidence="7">Rieske 2Fe-2S domain-containing protein</fullName>
    </submittedName>
</protein>
<keyword evidence="8" id="KW-1185">Reference proteome</keyword>
<gene>
    <name evidence="7" type="ORF">QM524_16750</name>
</gene>
<keyword evidence="3" id="KW-0408">Iron</keyword>
<dbReference type="Proteomes" id="UP001236507">
    <property type="component" value="Unassembled WGS sequence"/>
</dbReference>
<reference evidence="7 8" key="1">
    <citation type="submission" date="2023-05" db="EMBL/GenBank/DDBJ databases">
        <title>Novel species of genus Flectobacillus isolated from stream in China.</title>
        <authorList>
            <person name="Lu H."/>
        </authorList>
    </citation>
    <scope>NUCLEOTIDE SEQUENCE [LARGE SCALE GENOMIC DNA]</scope>
    <source>
        <strain evidence="7 8">KCTC 42575</strain>
    </source>
</reference>
<name>A0ABT6YBB8_9BACT</name>
<evidence type="ECO:0000256" key="1">
    <source>
        <dbReference type="ARBA" id="ARBA00022714"/>
    </source>
</evidence>
<sequence>MTRYEFLKSMGFQGGALMALLASCQSNNDPTPTTTTSSSSSSSSSSGSTSGSTSGSGTSSGSSSGSTLLASVDLTAAANAALKNSGGYIIVNSIVVARTAQNTYVAATQTCSHEPKKKVTFLNGEFFCSEHGARYSTTGVGLNSYGAKGLAVYKVTVNGNTLEIS</sequence>
<accession>A0ABT6YBB8</accession>
<evidence type="ECO:0000256" key="3">
    <source>
        <dbReference type="ARBA" id="ARBA00023004"/>
    </source>
</evidence>
<proteinExistence type="predicted"/>
<evidence type="ECO:0000259" key="6">
    <source>
        <dbReference type="PROSITE" id="PS51296"/>
    </source>
</evidence>
<comment type="caution">
    <text evidence="7">The sequence shown here is derived from an EMBL/GenBank/DDBJ whole genome shotgun (WGS) entry which is preliminary data.</text>
</comment>
<dbReference type="EMBL" id="JASHIF010000014">
    <property type="protein sequence ID" value="MDI9860868.1"/>
    <property type="molecule type" value="Genomic_DNA"/>
</dbReference>
<feature type="region of interest" description="Disordered" evidence="5">
    <location>
        <begin position="27"/>
        <end position="66"/>
    </location>
</feature>
<evidence type="ECO:0000256" key="4">
    <source>
        <dbReference type="ARBA" id="ARBA00023014"/>
    </source>
</evidence>
<keyword evidence="4" id="KW-0411">Iron-sulfur</keyword>
<dbReference type="InterPro" id="IPR017941">
    <property type="entry name" value="Rieske_2Fe-2S"/>
</dbReference>
<dbReference type="PROSITE" id="PS51257">
    <property type="entry name" value="PROKAR_LIPOPROTEIN"/>
    <property type="match status" value="1"/>
</dbReference>
<dbReference type="SUPFAM" id="SSF50022">
    <property type="entry name" value="ISP domain"/>
    <property type="match status" value="1"/>
</dbReference>
<keyword evidence="2" id="KW-0479">Metal-binding</keyword>
<dbReference type="PROSITE" id="PS51296">
    <property type="entry name" value="RIESKE"/>
    <property type="match status" value="1"/>
</dbReference>
<feature type="compositionally biased region" description="Low complexity" evidence="5">
    <location>
        <begin position="33"/>
        <end position="66"/>
    </location>
</feature>
<evidence type="ECO:0000256" key="5">
    <source>
        <dbReference type="SAM" id="MobiDB-lite"/>
    </source>
</evidence>
<evidence type="ECO:0000313" key="7">
    <source>
        <dbReference type="EMBL" id="MDI9860868.1"/>
    </source>
</evidence>
<dbReference type="Pfam" id="PF00355">
    <property type="entry name" value="Rieske"/>
    <property type="match status" value="1"/>
</dbReference>
<dbReference type="Gene3D" id="2.102.10.10">
    <property type="entry name" value="Rieske [2Fe-2S] iron-sulphur domain"/>
    <property type="match status" value="1"/>
</dbReference>
<evidence type="ECO:0000256" key="2">
    <source>
        <dbReference type="ARBA" id="ARBA00022723"/>
    </source>
</evidence>
<evidence type="ECO:0000313" key="8">
    <source>
        <dbReference type="Proteomes" id="UP001236507"/>
    </source>
</evidence>
<organism evidence="7 8">
    <name type="scientific">Flectobacillus roseus</name>
    <dbReference type="NCBI Taxonomy" id="502259"/>
    <lineage>
        <taxon>Bacteria</taxon>
        <taxon>Pseudomonadati</taxon>
        <taxon>Bacteroidota</taxon>
        <taxon>Cytophagia</taxon>
        <taxon>Cytophagales</taxon>
        <taxon>Flectobacillaceae</taxon>
        <taxon>Flectobacillus</taxon>
    </lineage>
</organism>
<keyword evidence="1" id="KW-0001">2Fe-2S</keyword>
<dbReference type="RefSeq" id="WP_283345446.1">
    <property type="nucleotide sequence ID" value="NZ_JASHIF010000014.1"/>
</dbReference>